<dbReference type="ExpressionAtlas" id="A5AKQ9">
    <property type="expression patterns" value="baseline and differential"/>
</dbReference>
<feature type="signal peptide" evidence="5">
    <location>
        <begin position="1"/>
        <end position="15"/>
    </location>
</feature>
<dbReference type="EMBL" id="AM428974">
    <property type="protein sequence ID" value="CAN73499.1"/>
    <property type="molecule type" value="Genomic_DNA"/>
</dbReference>
<protein>
    <recommendedName>
        <fullName evidence="4">Dirigent protein</fullName>
    </recommendedName>
</protein>
<gene>
    <name evidence="6" type="ORF">VITISV_044266</name>
</gene>
<comment type="subunit">
    <text evidence="2 4">Homodimer.</text>
</comment>
<comment type="function">
    <text evidence="4">Dirigent proteins impart stereoselectivity on the phenoxy radical-coupling reaction, yielding optically active lignans from two molecules of coniferyl alcohol in the biosynthesis of lignans, flavonolignans, and alkaloids and thus plays a central role in plant secondary metabolism.</text>
</comment>
<evidence type="ECO:0000313" key="6">
    <source>
        <dbReference type="EMBL" id="CAN73499.1"/>
    </source>
</evidence>
<evidence type="ECO:0000256" key="2">
    <source>
        <dbReference type="ARBA" id="ARBA00011738"/>
    </source>
</evidence>
<dbReference type="AlphaFoldDB" id="A5AKQ9"/>
<keyword evidence="5" id="KW-0732">Signal</keyword>
<evidence type="ECO:0000256" key="5">
    <source>
        <dbReference type="SAM" id="SignalP"/>
    </source>
</evidence>
<accession>A5AKQ9</accession>
<evidence type="ECO:0000256" key="3">
    <source>
        <dbReference type="ARBA" id="ARBA00022525"/>
    </source>
</evidence>
<comment type="subcellular location">
    <subcellularLocation>
        <location evidence="4">Secreted</location>
        <location evidence="4">Extracellular space</location>
        <location evidence="4">Apoplast</location>
    </subcellularLocation>
</comment>
<proteinExistence type="inferred from homology"/>
<evidence type="ECO:0000256" key="4">
    <source>
        <dbReference type="RuleBase" id="RU363099"/>
    </source>
</evidence>
<dbReference type="GO" id="GO:0009699">
    <property type="term" value="P:phenylpropanoid biosynthetic process"/>
    <property type="evidence" value="ECO:0007669"/>
    <property type="project" value="UniProtKB-ARBA"/>
</dbReference>
<organism evidence="6">
    <name type="scientific">Vitis vinifera</name>
    <name type="common">Grape</name>
    <dbReference type="NCBI Taxonomy" id="29760"/>
    <lineage>
        <taxon>Eukaryota</taxon>
        <taxon>Viridiplantae</taxon>
        <taxon>Streptophyta</taxon>
        <taxon>Embryophyta</taxon>
        <taxon>Tracheophyta</taxon>
        <taxon>Spermatophyta</taxon>
        <taxon>Magnoliopsida</taxon>
        <taxon>eudicotyledons</taxon>
        <taxon>Gunneridae</taxon>
        <taxon>Pentapetalae</taxon>
        <taxon>rosids</taxon>
        <taxon>Vitales</taxon>
        <taxon>Vitaceae</taxon>
        <taxon>Viteae</taxon>
        <taxon>Vitis</taxon>
    </lineage>
</organism>
<keyword evidence="3 4" id="KW-0964">Secreted</keyword>
<dbReference type="InterPro" id="IPR004265">
    <property type="entry name" value="Dirigent"/>
</dbReference>
<keyword evidence="4" id="KW-0052">Apoplast</keyword>
<feature type="chain" id="PRO_5013379551" description="Dirigent protein" evidence="5">
    <location>
        <begin position="16"/>
        <end position="215"/>
    </location>
</feature>
<dbReference type="PANTHER" id="PTHR21495">
    <property type="entry name" value="NUCLEOPORIN-RELATED"/>
    <property type="match status" value="1"/>
</dbReference>
<comment type="similarity">
    <text evidence="1 4">Belongs to the plant dirigent protein family.</text>
</comment>
<name>A5AKQ9_VITVI</name>
<evidence type="ECO:0000256" key="1">
    <source>
        <dbReference type="ARBA" id="ARBA00010746"/>
    </source>
</evidence>
<reference evidence="6" key="1">
    <citation type="journal article" date="2007" name="PLoS ONE">
        <title>The first genome sequence of an elite grapevine cultivar (Pinot noir Vitis vinifera L.): coping with a highly heterozygous genome.</title>
        <authorList>
            <person name="Velasco R."/>
            <person name="Zharkikh A."/>
            <person name="Troggio M."/>
            <person name="Cartwright D.A."/>
            <person name="Cestaro A."/>
            <person name="Pruss D."/>
            <person name="Pindo M."/>
            <person name="FitzGerald L.M."/>
            <person name="Vezzulli S."/>
            <person name="Reid J."/>
            <person name="Malacarne G."/>
            <person name="Iliev D."/>
            <person name="Coppola G."/>
            <person name="Wardell B."/>
            <person name="Micheletti D."/>
            <person name="Macalma T."/>
            <person name="Facci M."/>
            <person name="Mitchell J.T."/>
            <person name="Perazzolli M."/>
            <person name="Eldredge G."/>
            <person name="Gatto P."/>
            <person name="Oyzerski R."/>
            <person name="Moretto M."/>
            <person name="Gutin N."/>
            <person name="Stefanini M."/>
            <person name="Chen Y."/>
            <person name="Segala C."/>
            <person name="Davenport C."/>
            <person name="Dematte L."/>
            <person name="Mraz A."/>
            <person name="Battilana J."/>
            <person name="Stormo K."/>
            <person name="Costa F."/>
            <person name="Tao Q."/>
            <person name="Si-Ammour A."/>
            <person name="Harkins T."/>
            <person name="Lackey A."/>
            <person name="Perbost C."/>
            <person name="Taillon B."/>
            <person name="Stella A."/>
            <person name="Solovyev V."/>
            <person name="Fawcett J.A."/>
            <person name="Sterck L."/>
            <person name="Vandepoele K."/>
            <person name="Grando S.M."/>
            <person name="Toppo S."/>
            <person name="Moser C."/>
            <person name="Lanchbury J."/>
            <person name="Bogden R."/>
            <person name="Skolnick M."/>
            <person name="Sgaramella V."/>
            <person name="Bhatnagar S.K."/>
            <person name="Fontana P."/>
            <person name="Gutin A."/>
            <person name="Van de Peer Y."/>
            <person name="Salamini F."/>
            <person name="Viola R."/>
        </authorList>
    </citation>
    <scope>NUCLEOTIDE SEQUENCE</scope>
</reference>
<dbReference type="GO" id="GO:0048046">
    <property type="term" value="C:apoplast"/>
    <property type="evidence" value="ECO:0007669"/>
    <property type="project" value="UniProtKB-SubCell"/>
</dbReference>
<dbReference type="Gene3D" id="2.40.480.10">
    <property type="entry name" value="Allene oxide cyclase-like"/>
    <property type="match status" value="1"/>
</dbReference>
<dbReference type="InterPro" id="IPR044859">
    <property type="entry name" value="Allene_oxi_cyc_Dirigent"/>
</dbReference>
<sequence length="215" mass="23512">MAKTAFLFFSTVAAAVVGDGHTFSRNPSPESLGLKREKLSHLRFYFHDVVTGPNPTTVRVGEAAVTKLVAVLDDSLTAGPELSSKLVGRAQGMYASASQKELGLLMVMNFAFREGQKVNRGCWLDFQHTVFSEVREMPIIGGSGVFRYARGYVEARTYSFNTKSGGAVVGFMLSIADLADFWALRGSAPNERVTFDFSVTEELQAFIYVFVLLVG</sequence>
<dbReference type="Pfam" id="PF03018">
    <property type="entry name" value="Dirigent"/>
    <property type="match status" value="1"/>
</dbReference>